<name>C4GMA1_9NEIS</name>
<dbReference type="HOGENOM" id="CLU_3271412_0_0_4"/>
<comment type="caution">
    <text evidence="1">The sequence shown here is derived from an EMBL/GenBank/DDBJ whole genome shotgun (WGS) entry which is preliminary data.</text>
</comment>
<gene>
    <name evidence="1" type="ORF">GCWU000324_02834</name>
</gene>
<evidence type="ECO:0000313" key="2">
    <source>
        <dbReference type="Proteomes" id="UP000003009"/>
    </source>
</evidence>
<dbReference type="Proteomes" id="UP000003009">
    <property type="component" value="Unassembled WGS sequence"/>
</dbReference>
<organism evidence="1 2">
    <name type="scientific">Kingella oralis ATCC 51147</name>
    <dbReference type="NCBI Taxonomy" id="629741"/>
    <lineage>
        <taxon>Bacteria</taxon>
        <taxon>Pseudomonadati</taxon>
        <taxon>Pseudomonadota</taxon>
        <taxon>Betaproteobacteria</taxon>
        <taxon>Neisseriales</taxon>
        <taxon>Neisseriaceae</taxon>
        <taxon>Kingella</taxon>
    </lineage>
</organism>
<evidence type="ECO:0000313" key="1">
    <source>
        <dbReference type="EMBL" id="EEP66859.1"/>
    </source>
</evidence>
<dbReference type="AlphaFoldDB" id="C4GMA1"/>
<sequence length="41" mass="4668">MGRCGRQPEIQMERQRLITALLNTKISGCLLSPIRQPENDT</sequence>
<accession>C4GMA1</accession>
<reference evidence="1" key="1">
    <citation type="submission" date="2009-04" db="EMBL/GenBank/DDBJ databases">
        <authorList>
            <person name="Weinstock G."/>
            <person name="Sodergren E."/>
            <person name="Clifton S."/>
            <person name="Fulton L."/>
            <person name="Fulton B."/>
            <person name="Courtney L."/>
            <person name="Fronick C."/>
            <person name="Harrison M."/>
            <person name="Strong C."/>
            <person name="Farmer C."/>
            <person name="Delahaunty K."/>
            <person name="Markovic C."/>
            <person name="Hall O."/>
            <person name="Minx P."/>
            <person name="Tomlinson C."/>
            <person name="Mitreva M."/>
            <person name="Nelson J."/>
            <person name="Hou S."/>
            <person name="Wollam A."/>
            <person name="Pepin K.H."/>
            <person name="Johnson M."/>
            <person name="Bhonagiri V."/>
            <person name="Nash W.E."/>
            <person name="Warren W."/>
            <person name="Chinwalla A."/>
            <person name="Mardis E.R."/>
            <person name="Wilson R.K."/>
        </authorList>
    </citation>
    <scope>NUCLEOTIDE SEQUENCE [LARGE SCALE GENOMIC DNA]</scope>
    <source>
        <strain evidence="1">ATCC 51147</strain>
    </source>
</reference>
<keyword evidence="2" id="KW-1185">Reference proteome</keyword>
<proteinExistence type="predicted"/>
<dbReference type="EMBL" id="ACJW02000007">
    <property type="protein sequence ID" value="EEP66859.1"/>
    <property type="molecule type" value="Genomic_DNA"/>
</dbReference>
<protein>
    <submittedName>
        <fullName evidence="1">Uncharacterized protein</fullName>
    </submittedName>
</protein>